<keyword evidence="2" id="KW-1185">Reference proteome</keyword>
<evidence type="ECO:0000313" key="1">
    <source>
        <dbReference type="EMBL" id="OYD06079.1"/>
    </source>
</evidence>
<reference evidence="1 2" key="1">
    <citation type="submission" date="2017-07" db="EMBL/GenBank/DDBJ databases">
        <title>The genome sequence of Paludifilum halophilum highlights mechanisms for microbial adaptation to high salt environemnts.</title>
        <authorList>
            <person name="Belbahri L."/>
        </authorList>
    </citation>
    <scope>NUCLEOTIDE SEQUENCE [LARGE SCALE GENOMIC DNA]</scope>
    <source>
        <strain evidence="1 2">DSM 102817</strain>
    </source>
</reference>
<proteinExistence type="predicted"/>
<accession>A0A235B2A1</accession>
<organism evidence="1 2">
    <name type="scientific">Paludifilum halophilum</name>
    <dbReference type="NCBI Taxonomy" id="1642702"/>
    <lineage>
        <taxon>Bacteria</taxon>
        <taxon>Bacillati</taxon>
        <taxon>Bacillota</taxon>
        <taxon>Bacilli</taxon>
        <taxon>Bacillales</taxon>
        <taxon>Thermoactinomycetaceae</taxon>
        <taxon>Paludifilum</taxon>
    </lineage>
</organism>
<dbReference type="RefSeq" id="WP_094266031.1">
    <property type="nucleotide sequence ID" value="NZ_NOWF01000027.1"/>
</dbReference>
<dbReference type="AlphaFoldDB" id="A0A235B2A1"/>
<gene>
    <name evidence="1" type="ORF">CHM34_18215</name>
</gene>
<dbReference type="Proteomes" id="UP000215459">
    <property type="component" value="Unassembled WGS sequence"/>
</dbReference>
<name>A0A235B2A1_9BACL</name>
<dbReference type="EMBL" id="NOWF01000027">
    <property type="protein sequence ID" value="OYD06079.1"/>
    <property type="molecule type" value="Genomic_DNA"/>
</dbReference>
<evidence type="ECO:0000313" key="2">
    <source>
        <dbReference type="Proteomes" id="UP000215459"/>
    </source>
</evidence>
<comment type="caution">
    <text evidence="1">The sequence shown here is derived from an EMBL/GenBank/DDBJ whole genome shotgun (WGS) entry which is preliminary data.</text>
</comment>
<protein>
    <submittedName>
        <fullName evidence="1">Uncharacterized protein</fullName>
    </submittedName>
</protein>
<sequence>MDYPVVGIVVDYKGYKGTFAIKVSNLVKGVHALERACHLLKAGEMENILSGPVEDPDDELLNPLLLLTNDKGETVMASPYMIGDFIVGTTLLSKEEIKGQIKANQHSHSTGWFQRLKEAFGQGG</sequence>